<dbReference type="InterPro" id="IPR007372">
    <property type="entry name" value="Lipid/polyisoprenoid-bd_YceI"/>
</dbReference>
<dbReference type="SUPFAM" id="SSF101874">
    <property type="entry name" value="YceI-like"/>
    <property type="match status" value="1"/>
</dbReference>
<evidence type="ECO:0000313" key="4">
    <source>
        <dbReference type="Proteomes" id="UP000242849"/>
    </source>
</evidence>
<feature type="chain" id="PRO_5017324228" evidence="1">
    <location>
        <begin position="18"/>
        <end position="194"/>
    </location>
</feature>
<keyword evidence="4" id="KW-1185">Reference proteome</keyword>
<dbReference type="STRING" id="53406.SAMN05421553_1326"/>
<dbReference type="EMBL" id="FNSC01000001">
    <property type="protein sequence ID" value="SEC71759.1"/>
    <property type="molecule type" value="Genomic_DNA"/>
</dbReference>
<proteinExistence type="predicted"/>
<dbReference type="InterPro" id="IPR027016">
    <property type="entry name" value="UCP029811"/>
</dbReference>
<evidence type="ECO:0000313" key="3">
    <source>
        <dbReference type="EMBL" id="SEC71759.1"/>
    </source>
</evidence>
<evidence type="ECO:0000256" key="1">
    <source>
        <dbReference type="SAM" id="SignalP"/>
    </source>
</evidence>
<dbReference type="InterPro" id="IPR036761">
    <property type="entry name" value="TTHA0802/YceI-like_sf"/>
</dbReference>
<dbReference type="RefSeq" id="WP_090378184.1">
    <property type="nucleotide sequence ID" value="NZ_CP156749.1"/>
</dbReference>
<accession>A0A1H4USJ3</accession>
<sequence length="194" mass="21739">MHYLALLLLFVSSLAPAQSWTLDPQHSFLSFTTTKDASISDHHSFSTLTGAVDEDGKAWLRIGLASVESNIDKRNERIRDYLFEVAQYPEAIASLRLPAKLYEQLQVGESFTREMNVRLDLHGNNRVVRTELYVLQLRPDVVEVSTSQPLIINAHEFGMQSGLLKLMELAGLKNIASAVPVTFRLRFVPSAQGL</sequence>
<dbReference type="AlphaFoldDB" id="A0A1H4USJ3"/>
<dbReference type="Pfam" id="PF04264">
    <property type="entry name" value="YceI"/>
    <property type="match status" value="1"/>
</dbReference>
<name>A0A1H4USJ3_PSEAG</name>
<feature type="signal peptide" evidence="1">
    <location>
        <begin position="1"/>
        <end position="17"/>
    </location>
</feature>
<gene>
    <name evidence="3" type="ORF">SAMN05421553_1326</name>
</gene>
<evidence type="ECO:0000259" key="2">
    <source>
        <dbReference type="SMART" id="SM00867"/>
    </source>
</evidence>
<feature type="domain" description="Lipid/polyisoprenoid-binding YceI-like" evidence="2">
    <location>
        <begin position="19"/>
        <end position="188"/>
    </location>
</feature>
<dbReference type="SMART" id="SM00867">
    <property type="entry name" value="YceI"/>
    <property type="match status" value="1"/>
</dbReference>
<dbReference type="PANTHER" id="PTHR34406">
    <property type="entry name" value="PROTEIN YCEI"/>
    <property type="match status" value="1"/>
</dbReference>
<dbReference type="PIRSF" id="PIRSF029811">
    <property type="entry name" value="UCP029811"/>
    <property type="match status" value="1"/>
</dbReference>
<organism evidence="3 4">
    <name type="scientific">Pseudomonas anguilliseptica</name>
    <dbReference type="NCBI Taxonomy" id="53406"/>
    <lineage>
        <taxon>Bacteria</taxon>
        <taxon>Pseudomonadati</taxon>
        <taxon>Pseudomonadota</taxon>
        <taxon>Gammaproteobacteria</taxon>
        <taxon>Pseudomonadales</taxon>
        <taxon>Pseudomonadaceae</taxon>
        <taxon>Pseudomonas</taxon>
    </lineage>
</organism>
<protein>
    <submittedName>
        <fullName evidence="3">YceI-like domain-containing protein</fullName>
    </submittedName>
</protein>
<dbReference type="PANTHER" id="PTHR34406:SF1">
    <property type="entry name" value="PROTEIN YCEI"/>
    <property type="match status" value="1"/>
</dbReference>
<keyword evidence="1" id="KW-0732">Signal</keyword>
<dbReference type="OrthoDB" id="9793816at2"/>
<reference evidence="4" key="1">
    <citation type="submission" date="2016-10" db="EMBL/GenBank/DDBJ databases">
        <authorList>
            <person name="Varghese N."/>
            <person name="Submissions S."/>
        </authorList>
    </citation>
    <scope>NUCLEOTIDE SEQUENCE [LARGE SCALE GENOMIC DNA]</scope>
    <source>
        <strain evidence="4">DSM 12111</strain>
    </source>
</reference>
<dbReference type="Proteomes" id="UP000242849">
    <property type="component" value="Unassembled WGS sequence"/>
</dbReference>
<dbReference type="Gene3D" id="2.40.128.110">
    <property type="entry name" value="Lipid/polyisoprenoid-binding, YceI-like"/>
    <property type="match status" value="1"/>
</dbReference>